<dbReference type="AlphaFoldDB" id="A0A4R9FQD0"/>
<reference evidence="1" key="1">
    <citation type="journal article" date="2019" name="PLoS Negl. Trop. Dis.">
        <title>Revisiting the worldwide diversity of Leptospira species in the environment.</title>
        <authorList>
            <person name="Vincent A.T."/>
            <person name="Schiettekatte O."/>
            <person name="Bourhy P."/>
            <person name="Veyrier F.J."/>
            <person name="Picardeau M."/>
        </authorList>
    </citation>
    <scope>NUCLEOTIDE SEQUENCE [LARGE SCALE GENOMIC DNA]</scope>
    <source>
        <strain evidence="1">SSS9</strain>
    </source>
</reference>
<sequence>MRLILLILTTCLTLLECTPNIRQVIPEKNESIENARKLPSYGIGFFRIKTATLATYNPAFSLDVKEGILPNFTNTRSIVFEAKKGEKGITKFIDDCGFLFANTAEYRIDNYSERTCFGTGCSIYNPVFFTKRAFKITNNEISYFGTLSLGKNGNLVTKNEKDDKAFCIEKLKQILPETDLTKIKDRIMVKYHE</sequence>
<protein>
    <submittedName>
        <fullName evidence="1">Uncharacterized protein</fullName>
    </submittedName>
</protein>
<dbReference type="Proteomes" id="UP000297453">
    <property type="component" value="Unassembled WGS sequence"/>
</dbReference>
<accession>A0A4R9FQD0</accession>
<evidence type="ECO:0000313" key="2">
    <source>
        <dbReference type="Proteomes" id="UP000297453"/>
    </source>
</evidence>
<comment type="caution">
    <text evidence="1">The sequence shown here is derived from an EMBL/GenBank/DDBJ whole genome shotgun (WGS) entry which is preliminary data.</text>
</comment>
<evidence type="ECO:0000313" key="1">
    <source>
        <dbReference type="EMBL" id="TGK00996.1"/>
    </source>
</evidence>
<name>A0A4R9FQD0_9LEPT</name>
<dbReference type="RefSeq" id="WP_135589019.1">
    <property type="nucleotide sequence ID" value="NZ_RQEP01000018.1"/>
</dbReference>
<proteinExistence type="predicted"/>
<keyword evidence="2" id="KW-1185">Reference proteome</keyword>
<dbReference type="OrthoDB" id="344839at2"/>
<gene>
    <name evidence="1" type="ORF">EHO59_13840</name>
</gene>
<organism evidence="1 2">
    <name type="scientific">Leptospira semungkisensis</name>
    <dbReference type="NCBI Taxonomy" id="2484985"/>
    <lineage>
        <taxon>Bacteria</taxon>
        <taxon>Pseudomonadati</taxon>
        <taxon>Spirochaetota</taxon>
        <taxon>Spirochaetia</taxon>
        <taxon>Leptospirales</taxon>
        <taxon>Leptospiraceae</taxon>
        <taxon>Leptospira</taxon>
    </lineage>
</organism>
<dbReference type="EMBL" id="RQEP01000018">
    <property type="protein sequence ID" value="TGK00996.1"/>
    <property type="molecule type" value="Genomic_DNA"/>
</dbReference>